<comment type="caution">
    <text evidence="8">The sequence shown here is derived from an EMBL/GenBank/DDBJ whole genome shotgun (WGS) entry which is preliminary data.</text>
</comment>
<evidence type="ECO:0000256" key="1">
    <source>
        <dbReference type="ARBA" id="ARBA00022553"/>
    </source>
</evidence>
<dbReference type="InterPro" id="IPR035965">
    <property type="entry name" value="PAS-like_dom_sf"/>
</dbReference>
<dbReference type="NCBIfam" id="TIGR00229">
    <property type="entry name" value="sensory_box"/>
    <property type="match status" value="2"/>
</dbReference>
<feature type="domain" description="PAC" evidence="7">
    <location>
        <begin position="215"/>
        <end position="268"/>
    </location>
</feature>
<evidence type="ECO:0000313" key="9">
    <source>
        <dbReference type="Proteomes" id="UP001565243"/>
    </source>
</evidence>
<keyword evidence="9" id="KW-1185">Reference proteome</keyword>
<protein>
    <submittedName>
        <fullName evidence="8">PAS domain S-box protein</fullName>
    </submittedName>
</protein>
<feature type="domain" description="Histidine kinase" evidence="5">
    <location>
        <begin position="398"/>
        <end position="484"/>
    </location>
</feature>
<dbReference type="InterPro" id="IPR050482">
    <property type="entry name" value="Sensor_HK_TwoCompSys"/>
</dbReference>
<dbReference type="InterPro" id="IPR011712">
    <property type="entry name" value="Sig_transdc_His_kin_sub3_dim/P"/>
</dbReference>
<dbReference type="Pfam" id="PF13426">
    <property type="entry name" value="PAS_9"/>
    <property type="match status" value="1"/>
</dbReference>
<dbReference type="PROSITE" id="PS50113">
    <property type="entry name" value="PAC"/>
    <property type="match status" value="1"/>
</dbReference>
<evidence type="ECO:0000313" key="8">
    <source>
        <dbReference type="EMBL" id="MEY8769986.1"/>
    </source>
</evidence>
<dbReference type="PANTHER" id="PTHR24421:SF59">
    <property type="entry name" value="OXYGEN SENSOR HISTIDINE KINASE NREB"/>
    <property type="match status" value="1"/>
</dbReference>
<keyword evidence="1" id="KW-0597">Phosphoprotein</keyword>
<dbReference type="Proteomes" id="UP001565243">
    <property type="component" value="Unassembled WGS sequence"/>
</dbReference>
<keyword evidence="3" id="KW-0418">Kinase</keyword>
<dbReference type="Gene3D" id="3.30.450.20">
    <property type="entry name" value="PAS domain"/>
    <property type="match status" value="2"/>
</dbReference>
<dbReference type="SUPFAM" id="SSF55874">
    <property type="entry name" value="ATPase domain of HSP90 chaperone/DNA topoisomerase II/histidine kinase"/>
    <property type="match status" value="1"/>
</dbReference>
<accession>A0ABV4E4Z3</accession>
<dbReference type="Pfam" id="PF08448">
    <property type="entry name" value="PAS_4"/>
    <property type="match status" value="1"/>
</dbReference>
<keyword evidence="4" id="KW-0902">Two-component regulatory system</keyword>
<dbReference type="EMBL" id="JBGFFX010000002">
    <property type="protein sequence ID" value="MEY8769986.1"/>
    <property type="molecule type" value="Genomic_DNA"/>
</dbReference>
<evidence type="ECO:0000259" key="6">
    <source>
        <dbReference type="PROSITE" id="PS50112"/>
    </source>
</evidence>
<dbReference type="CDD" id="cd16917">
    <property type="entry name" value="HATPase_UhpB-NarQ-NarX-like"/>
    <property type="match status" value="1"/>
</dbReference>
<reference evidence="8 9" key="1">
    <citation type="submission" date="2024-07" db="EMBL/GenBank/DDBJ databases">
        <authorList>
            <person name="Hebao G."/>
        </authorList>
    </citation>
    <scope>NUCLEOTIDE SEQUENCE [LARGE SCALE GENOMIC DNA]</scope>
    <source>
        <strain evidence="8 9">ACCC 02193</strain>
    </source>
</reference>
<proteinExistence type="predicted"/>
<dbReference type="InterPro" id="IPR036890">
    <property type="entry name" value="HATPase_C_sf"/>
</dbReference>
<dbReference type="PANTHER" id="PTHR24421">
    <property type="entry name" value="NITRATE/NITRITE SENSOR PROTEIN NARX-RELATED"/>
    <property type="match status" value="1"/>
</dbReference>
<name>A0ABV4E4Z3_9GAMM</name>
<keyword evidence="2" id="KW-0808">Transferase</keyword>
<dbReference type="InterPro" id="IPR013656">
    <property type="entry name" value="PAS_4"/>
</dbReference>
<dbReference type="PROSITE" id="PS50109">
    <property type="entry name" value="HIS_KIN"/>
    <property type="match status" value="1"/>
</dbReference>
<evidence type="ECO:0000256" key="2">
    <source>
        <dbReference type="ARBA" id="ARBA00022679"/>
    </source>
</evidence>
<dbReference type="RefSeq" id="WP_253454960.1">
    <property type="nucleotide sequence ID" value="NZ_JBGFFX010000002.1"/>
</dbReference>
<dbReference type="InterPro" id="IPR000014">
    <property type="entry name" value="PAS"/>
</dbReference>
<dbReference type="CDD" id="cd00130">
    <property type="entry name" value="PAS"/>
    <property type="match status" value="2"/>
</dbReference>
<dbReference type="SUPFAM" id="SSF55785">
    <property type="entry name" value="PYP-like sensor domain (PAS domain)"/>
    <property type="match status" value="2"/>
</dbReference>
<evidence type="ECO:0000259" key="7">
    <source>
        <dbReference type="PROSITE" id="PS50113"/>
    </source>
</evidence>
<dbReference type="InterPro" id="IPR005467">
    <property type="entry name" value="His_kinase_dom"/>
</dbReference>
<dbReference type="Gene3D" id="1.20.5.1930">
    <property type="match status" value="1"/>
</dbReference>
<dbReference type="Pfam" id="PF02518">
    <property type="entry name" value="HATPase_c"/>
    <property type="match status" value="1"/>
</dbReference>
<organism evidence="8 9">
    <name type="scientific">Erwinia aeris</name>
    <dbReference type="NCBI Taxonomy" id="3239803"/>
    <lineage>
        <taxon>Bacteria</taxon>
        <taxon>Pseudomonadati</taxon>
        <taxon>Pseudomonadota</taxon>
        <taxon>Gammaproteobacteria</taxon>
        <taxon>Enterobacterales</taxon>
        <taxon>Erwiniaceae</taxon>
        <taxon>Erwinia</taxon>
    </lineage>
</organism>
<evidence type="ECO:0000259" key="5">
    <source>
        <dbReference type="PROSITE" id="PS50109"/>
    </source>
</evidence>
<evidence type="ECO:0000256" key="4">
    <source>
        <dbReference type="ARBA" id="ARBA00023012"/>
    </source>
</evidence>
<dbReference type="PROSITE" id="PS50112">
    <property type="entry name" value="PAS"/>
    <property type="match status" value="2"/>
</dbReference>
<evidence type="ECO:0000256" key="3">
    <source>
        <dbReference type="ARBA" id="ARBA00022777"/>
    </source>
</evidence>
<dbReference type="Gene3D" id="3.30.565.10">
    <property type="entry name" value="Histidine kinase-like ATPase, C-terminal domain"/>
    <property type="match status" value="1"/>
</dbReference>
<sequence>MLSSEIFSLNVSKEPYNGRAILPDFALDRVNDAIYLVRQDAQLAYINNKACEMLGYNYQALIRLSYSDIEGELQDPDVAALWWKLSLRPEGIRFTSQHRMHNGEIIPVEVNSSAWEHEGEMLVLCVVRDVRELKQRTERYLQQEQQFRSLVENSPDLIARFDTDLRCLYANPRVLDLIGCSEEKARGWRLTDSIPFDEPGMQLFRLVSNTLASGEKSESELEARFGERAMVLHVRCVPEYDLKGEVVTILAVGRDITRLREVENEVRAAHHQLRLLASNQQERTEQERKHIAREIHDELGQHLTSLRAGLSVIGMQSKNPARVSSQVDYLMTLIDSTIQVVRDVSTRLRPNMLNMGLMPALEWLRDEFVKNGGCSCMLIVPEGKPVALSDQVVTTVFRIVQESLTNISRHARASKVSIIVQTTRDALVIQVRDNGRGFQMHSVRHDAFGLLGIKERVDMLNGQVTITSRPGEGTQLELTLPLKNQAYFPSATRDAG</sequence>
<feature type="domain" description="PAS" evidence="6">
    <location>
        <begin position="143"/>
        <end position="187"/>
    </location>
</feature>
<dbReference type="Pfam" id="PF07730">
    <property type="entry name" value="HisKA_3"/>
    <property type="match status" value="1"/>
</dbReference>
<dbReference type="InterPro" id="IPR003594">
    <property type="entry name" value="HATPase_dom"/>
</dbReference>
<dbReference type="InterPro" id="IPR000700">
    <property type="entry name" value="PAS-assoc_C"/>
</dbReference>
<dbReference type="SMART" id="SM00091">
    <property type="entry name" value="PAS"/>
    <property type="match status" value="2"/>
</dbReference>
<feature type="domain" description="PAS" evidence="6">
    <location>
        <begin position="26"/>
        <end position="62"/>
    </location>
</feature>
<gene>
    <name evidence="8" type="ORF">AB6T85_06015</name>
</gene>
<dbReference type="SMART" id="SM00387">
    <property type="entry name" value="HATPase_c"/>
    <property type="match status" value="1"/>
</dbReference>